<comment type="similarity">
    <text evidence="7">Belongs to the binding-protein-dependent transport system permease family.</text>
</comment>
<feature type="transmembrane region" description="Helical" evidence="7">
    <location>
        <begin position="99"/>
        <end position="119"/>
    </location>
</feature>
<dbReference type="PROSITE" id="PS50928">
    <property type="entry name" value="ABC_TM1"/>
    <property type="match status" value="2"/>
</dbReference>
<evidence type="ECO:0000256" key="4">
    <source>
        <dbReference type="ARBA" id="ARBA00022692"/>
    </source>
</evidence>
<feature type="transmembrane region" description="Helical" evidence="7">
    <location>
        <begin position="477"/>
        <end position="500"/>
    </location>
</feature>
<feature type="transmembrane region" description="Helical" evidence="7">
    <location>
        <begin position="7"/>
        <end position="28"/>
    </location>
</feature>
<dbReference type="SUPFAM" id="SSF161098">
    <property type="entry name" value="MetI-like"/>
    <property type="match status" value="2"/>
</dbReference>
<evidence type="ECO:0000259" key="8">
    <source>
        <dbReference type="PROSITE" id="PS50928"/>
    </source>
</evidence>
<feature type="transmembrane region" description="Helical" evidence="7">
    <location>
        <begin position="180"/>
        <end position="200"/>
    </location>
</feature>
<evidence type="ECO:0000313" key="9">
    <source>
        <dbReference type="EMBL" id="GAA2239243.1"/>
    </source>
</evidence>
<dbReference type="PANTHER" id="PTHR30151:SF20">
    <property type="entry name" value="ABC TRANSPORTER PERMEASE PROTEIN HI_0355-RELATED"/>
    <property type="match status" value="1"/>
</dbReference>
<evidence type="ECO:0000256" key="2">
    <source>
        <dbReference type="ARBA" id="ARBA00022448"/>
    </source>
</evidence>
<feature type="transmembrane region" description="Helical" evidence="7">
    <location>
        <begin position="424"/>
        <end position="457"/>
    </location>
</feature>
<feature type="domain" description="ABC transmembrane type-1" evidence="8">
    <location>
        <begin position="313"/>
        <end position="500"/>
    </location>
</feature>
<evidence type="ECO:0000256" key="1">
    <source>
        <dbReference type="ARBA" id="ARBA00004651"/>
    </source>
</evidence>
<dbReference type="EMBL" id="BAAAQY010000007">
    <property type="protein sequence ID" value="GAA2239243.1"/>
    <property type="molecule type" value="Genomic_DNA"/>
</dbReference>
<evidence type="ECO:0000256" key="7">
    <source>
        <dbReference type="RuleBase" id="RU363032"/>
    </source>
</evidence>
<gene>
    <name evidence="9" type="ORF">GCM10009851_25630</name>
</gene>
<protein>
    <recommendedName>
        <fullName evidence="8">ABC transmembrane type-1 domain-containing protein</fullName>
    </recommendedName>
</protein>
<evidence type="ECO:0000256" key="5">
    <source>
        <dbReference type="ARBA" id="ARBA00022989"/>
    </source>
</evidence>
<feature type="transmembrane region" description="Helical" evidence="7">
    <location>
        <begin position="220"/>
        <end position="241"/>
    </location>
</feature>
<keyword evidence="10" id="KW-1185">Reference proteome</keyword>
<dbReference type="CDD" id="cd06261">
    <property type="entry name" value="TM_PBP2"/>
    <property type="match status" value="1"/>
</dbReference>
<feature type="transmembrane region" description="Helical" evidence="7">
    <location>
        <begin position="125"/>
        <end position="143"/>
    </location>
</feature>
<feature type="transmembrane region" description="Helical" evidence="7">
    <location>
        <begin position="355"/>
        <end position="376"/>
    </location>
</feature>
<sequence>MRSPSGALSRIVLPIAGVVVLIAFWQLAGTTQLLGRSVPPPTEVLAALAERGDVLWRATLATSQRALVGGLIGYAIGLVLASITAWFPRSTTPLVRTTVLINAIPIVAIGPVLMTGAARPFIPEIFAALSVLFSTTLATSDGFRTVSRAGRDVFRVFGATRLQRFVRLEAPSALPMAADALRLAVPAAILGAILGEWFGAERGLGVVMVSSMRNVQYGQLWAAALITVLVSVVFYALATLLEKSATRRFGRTGETPSAVPALSRGLATVIGIAIPLALVVAWQLWVLLGRVPLIVAPQPLQVVAALGDGALDLLAAAGLTTLSALGGLLCGALVGLALAVVVTLVPWLASMLSPLALVIPTVPIVVFIPVIGGMLGYGMQTVFASCVLMAFFPLYVLALSGLRARPLGSDDLFSVYGAGRVKRLVRLALPASVPSLLVAIRLAAANCFLIALSAEWLMGEGGLGRVFSERRVMLDTAGSWAAVAVAIVLSVLAYAGAALLEKKLLARWGA</sequence>
<reference evidence="9 10" key="1">
    <citation type="journal article" date="2019" name="Int. J. Syst. Evol. Microbiol.">
        <title>The Global Catalogue of Microorganisms (GCM) 10K type strain sequencing project: providing services to taxonomists for standard genome sequencing and annotation.</title>
        <authorList>
            <consortium name="The Broad Institute Genomics Platform"/>
            <consortium name="The Broad Institute Genome Sequencing Center for Infectious Disease"/>
            <person name="Wu L."/>
            <person name="Ma J."/>
        </authorList>
    </citation>
    <scope>NUCLEOTIDE SEQUENCE [LARGE SCALE GENOMIC DNA]</scope>
    <source>
        <strain evidence="9 10">JCM 16117</strain>
    </source>
</reference>
<keyword evidence="6 7" id="KW-0472">Membrane</keyword>
<keyword evidence="4 7" id="KW-0812">Transmembrane</keyword>
<dbReference type="Pfam" id="PF00528">
    <property type="entry name" value="BPD_transp_1"/>
    <property type="match status" value="2"/>
</dbReference>
<dbReference type="InterPro" id="IPR035906">
    <property type="entry name" value="MetI-like_sf"/>
</dbReference>
<evidence type="ECO:0000256" key="6">
    <source>
        <dbReference type="ARBA" id="ARBA00023136"/>
    </source>
</evidence>
<proteinExistence type="inferred from homology"/>
<keyword evidence="2 7" id="KW-0813">Transport</keyword>
<dbReference type="PANTHER" id="PTHR30151">
    <property type="entry name" value="ALKANE SULFONATE ABC TRANSPORTER-RELATED, MEMBRANE SUBUNIT"/>
    <property type="match status" value="1"/>
</dbReference>
<evidence type="ECO:0000256" key="3">
    <source>
        <dbReference type="ARBA" id="ARBA00022475"/>
    </source>
</evidence>
<keyword evidence="5 7" id="KW-1133">Transmembrane helix</keyword>
<feature type="transmembrane region" description="Helical" evidence="7">
    <location>
        <begin position="382"/>
        <end position="403"/>
    </location>
</feature>
<dbReference type="Proteomes" id="UP001500929">
    <property type="component" value="Unassembled WGS sequence"/>
</dbReference>
<organism evidence="9 10">
    <name type="scientific">Herbiconiux moechotypicola</name>
    <dbReference type="NCBI Taxonomy" id="637393"/>
    <lineage>
        <taxon>Bacteria</taxon>
        <taxon>Bacillati</taxon>
        <taxon>Actinomycetota</taxon>
        <taxon>Actinomycetes</taxon>
        <taxon>Micrococcales</taxon>
        <taxon>Microbacteriaceae</taxon>
        <taxon>Herbiconiux</taxon>
    </lineage>
</organism>
<comment type="subcellular location">
    <subcellularLocation>
        <location evidence="1 7">Cell membrane</location>
        <topology evidence="1 7">Multi-pass membrane protein</topology>
    </subcellularLocation>
</comment>
<accession>A0ABN3DQX4</accession>
<dbReference type="InterPro" id="IPR000515">
    <property type="entry name" value="MetI-like"/>
</dbReference>
<keyword evidence="3" id="KW-1003">Cell membrane</keyword>
<evidence type="ECO:0000313" key="10">
    <source>
        <dbReference type="Proteomes" id="UP001500929"/>
    </source>
</evidence>
<feature type="transmembrane region" description="Helical" evidence="7">
    <location>
        <begin position="324"/>
        <end position="348"/>
    </location>
</feature>
<feature type="domain" description="ABC transmembrane type-1" evidence="8">
    <location>
        <begin position="59"/>
        <end position="238"/>
    </location>
</feature>
<feature type="transmembrane region" description="Helical" evidence="7">
    <location>
        <begin position="66"/>
        <end position="87"/>
    </location>
</feature>
<feature type="transmembrane region" description="Helical" evidence="7">
    <location>
        <begin position="262"/>
        <end position="285"/>
    </location>
</feature>
<dbReference type="RefSeq" id="WP_259480932.1">
    <property type="nucleotide sequence ID" value="NZ_BAAAQY010000007.1"/>
</dbReference>
<name>A0ABN3DQX4_9MICO</name>
<dbReference type="Gene3D" id="1.10.3720.10">
    <property type="entry name" value="MetI-like"/>
    <property type="match status" value="2"/>
</dbReference>
<comment type="caution">
    <text evidence="9">The sequence shown here is derived from an EMBL/GenBank/DDBJ whole genome shotgun (WGS) entry which is preliminary data.</text>
</comment>